<dbReference type="InterPro" id="IPR004365">
    <property type="entry name" value="NA-bd_OB_tRNA"/>
</dbReference>
<dbReference type="InterPro" id="IPR004805">
    <property type="entry name" value="DnaE2/DnaE/PolC"/>
</dbReference>
<dbReference type="Gene3D" id="2.40.50.140">
    <property type="entry name" value="Nucleic acid-binding proteins"/>
    <property type="match status" value="1"/>
</dbReference>
<dbReference type="CDD" id="cd07435">
    <property type="entry name" value="PHP_PolIIIA_POLC"/>
    <property type="match status" value="1"/>
</dbReference>
<evidence type="ECO:0000256" key="10">
    <source>
        <dbReference type="ARBA" id="ARBA00022932"/>
    </source>
</evidence>
<comment type="subcellular location">
    <subcellularLocation>
        <location evidence="2 13">Cytoplasm</location>
    </subcellularLocation>
</comment>
<evidence type="ECO:0000256" key="1">
    <source>
        <dbReference type="ARBA" id="ARBA00003452"/>
    </source>
</evidence>
<comment type="caution">
    <text evidence="16">The sequence shown here is derived from an EMBL/GenBank/DDBJ whole genome shotgun (WGS) entry which is preliminary data.</text>
</comment>
<evidence type="ECO:0000259" key="15">
    <source>
        <dbReference type="SMART" id="SM00481"/>
    </source>
</evidence>
<dbReference type="InterPro" id="IPR012340">
    <property type="entry name" value="NA-bd_OB-fold"/>
</dbReference>
<dbReference type="Pfam" id="PF14579">
    <property type="entry name" value="HHH_6"/>
    <property type="match status" value="1"/>
</dbReference>
<dbReference type="InterPro" id="IPR036397">
    <property type="entry name" value="RNaseH_sf"/>
</dbReference>
<dbReference type="PANTHER" id="PTHR32294:SF5">
    <property type="entry name" value="DNA POLYMERASE III POLC-TYPE"/>
    <property type="match status" value="1"/>
</dbReference>
<comment type="catalytic activity">
    <reaction evidence="12 13">
        <text>DNA(n) + a 2'-deoxyribonucleoside 5'-triphosphate = DNA(n+1) + diphosphate</text>
        <dbReference type="Rhea" id="RHEA:22508"/>
        <dbReference type="Rhea" id="RHEA-COMP:17339"/>
        <dbReference type="Rhea" id="RHEA-COMP:17340"/>
        <dbReference type="ChEBI" id="CHEBI:33019"/>
        <dbReference type="ChEBI" id="CHEBI:61560"/>
        <dbReference type="ChEBI" id="CHEBI:173112"/>
        <dbReference type="EC" id="2.7.7.7"/>
    </reaction>
</comment>
<evidence type="ECO:0000259" key="14">
    <source>
        <dbReference type="SMART" id="SM00479"/>
    </source>
</evidence>
<dbReference type="InterPro" id="IPR012337">
    <property type="entry name" value="RNaseH-like_sf"/>
</dbReference>
<dbReference type="InterPro" id="IPR013520">
    <property type="entry name" value="Ribonucl_H"/>
</dbReference>
<dbReference type="Gene3D" id="1.10.150.870">
    <property type="match status" value="1"/>
</dbReference>
<dbReference type="InterPro" id="IPR040982">
    <property type="entry name" value="DNA_pol3_finger"/>
</dbReference>
<keyword evidence="6 13" id="KW-0235">DNA replication</keyword>
<dbReference type="Pfam" id="PF17657">
    <property type="entry name" value="DNA_pol3_finger"/>
    <property type="match status" value="1"/>
</dbReference>
<evidence type="ECO:0000256" key="12">
    <source>
        <dbReference type="ARBA" id="ARBA00049244"/>
    </source>
</evidence>
<dbReference type="SMART" id="SM00479">
    <property type="entry name" value="EXOIII"/>
    <property type="match status" value="1"/>
</dbReference>
<organism evidence="16 17">
    <name type="scientific">Candidatus Onthousia faecipullorum</name>
    <dbReference type="NCBI Taxonomy" id="2840887"/>
    <lineage>
        <taxon>Bacteria</taxon>
        <taxon>Bacillati</taxon>
        <taxon>Bacillota</taxon>
        <taxon>Bacilli</taxon>
        <taxon>Candidatus Onthousia</taxon>
    </lineage>
</organism>
<dbReference type="InterPro" id="IPR004013">
    <property type="entry name" value="PHP_dom"/>
</dbReference>
<proteinExistence type="inferred from homology"/>
<comment type="function">
    <text evidence="1 13">Required for replicative DNA synthesis. This DNA polymerase also exhibits 3' to 5' exonuclease activity.</text>
</comment>
<dbReference type="GO" id="GO:0008408">
    <property type="term" value="F:3'-5' exonuclease activity"/>
    <property type="evidence" value="ECO:0007669"/>
    <property type="project" value="UniProtKB-UniRule"/>
</dbReference>
<dbReference type="EMBL" id="DVKQ01000025">
    <property type="protein sequence ID" value="HIT37240.1"/>
    <property type="molecule type" value="Genomic_DNA"/>
</dbReference>
<name>A0A9D1KB46_9FIRM</name>
<keyword evidence="7 13" id="KW-0540">Nuclease</keyword>
<dbReference type="Proteomes" id="UP000886833">
    <property type="component" value="Unassembled WGS sequence"/>
</dbReference>
<evidence type="ECO:0000256" key="5">
    <source>
        <dbReference type="ARBA" id="ARBA00022695"/>
    </source>
</evidence>
<feature type="domain" description="Exonuclease" evidence="14">
    <location>
        <begin position="420"/>
        <end position="589"/>
    </location>
</feature>
<dbReference type="Gene3D" id="1.10.150.700">
    <property type="entry name" value="PolC, middle finger domain"/>
    <property type="match status" value="1"/>
</dbReference>
<dbReference type="GO" id="GO:0003887">
    <property type="term" value="F:DNA-directed DNA polymerase activity"/>
    <property type="evidence" value="ECO:0007669"/>
    <property type="project" value="UniProtKB-UniRule"/>
</dbReference>
<evidence type="ECO:0000256" key="2">
    <source>
        <dbReference type="ARBA" id="ARBA00004496"/>
    </source>
</evidence>
<evidence type="ECO:0000313" key="17">
    <source>
        <dbReference type="Proteomes" id="UP000886833"/>
    </source>
</evidence>
<dbReference type="GO" id="GO:0003677">
    <property type="term" value="F:DNA binding"/>
    <property type="evidence" value="ECO:0007669"/>
    <property type="project" value="UniProtKB-UniRule"/>
</dbReference>
<evidence type="ECO:0000256" key="9">
    <source>
        <dbReference type="ARBA" id="ARBA00022839"/>
    </source>
</evidence>
<keyword evidence="5 13" id="KW-0548">Nucleotidyltransferase</keyword>
<dbReference type="Pfam" id="PF07733">
    <property type="entry name" value="DNA_pol3_alpha"/>
    <property type="match status" value="1"/>
</dbReference>
<dbReference type="Gene3D" id="3.30.1900.20">
    <property type="match status" value="2"/>
</dbReference>
<dbReference type="CDD" id="cd04484">
    <property type="entry name" value="polC_OBF"/>
    <property type="match status" value="1"/>
</dbReference>
<evidence type="ECO:0000256" key="13">
    <source>
        <dbReference type="HAMAP-Rule" id="MF_00356"/>
    </source>
</evidence>
<dbReference type="SUPFAM" id="SSF160975">
    <property type="entry name" value="AF1531-like"/>
    <property type="match status" value="1"/>
</dbReference>
<dbReference type="SMART" id="SM00481">
    <property type="entry name" value="POLIIIAc"/>
    <property type="match status" value="1"/>
</dbReference>
<dbReference type="InterPro" id="IPR044923">
    <property type="entry name" value="PolC_middle_finger_sf"/>
</dbReference>
<dbReference type="Pfam" id="PF02811">
    <property type="entry name" value="PHP"/>
    <property type="match status" value="1"/>
</dbReference>
<feature type="domain" description="Polymerase/histidinol phosphatase N-terminal" evidence="15">
    <location>
        <begin position="327"/>
        <end position="402"/>
    </location>
</feature>
<comment type="similarity">
    <text evidence="13">Belongs to the DNA polymerase type-C family. PolC subfamily.</text>
</comment>
<dbReference type="InterPro" id="IPR003141">
    <property type="entry name" value="Pol/His_phosphatase_N"/>
</dbReference>
<sequence length="1537" mass="174748">MDSKLNLFLKKLNLNEEYFDFFKSSTLDKILINKNNKSFLVKITIDKYIPKDILSNLVENKSLFSDDLTYNFTVRNPDNNMLLDYYPYFLDILKSKDKIKLTDVYKDSLVYEDDTLRLIAYNKKEEDRLKEISNDINNFYHNIGFHDYIPVILREDNLIEEEISNELSNVTIPEPIKRDVIKEEPKHYNNSGTPRRRKSTDEGCILGKTIDSEPIKMSLLLGEDNDVTVEGYIFGTDYFESNKSNFKIITLKITDETDSIACKVFCNEDEEYGRLCKALKVGTWLKIRGYTKIDNFSKDELVLNARDIMPVDHVEEEITDEAEEKRVELHAHTMMSQMDGVADEVKLVKQAMKWGHKAIAITDHNGVQAFPHVYNLVRDYNKGKEEKDQFKALYGTELVMVDDNVDIVIRPNDGKLLDQTYVVFDFETTGFNAGGADSIIEIGAVKMKGGEILERYDELINPGRPLPAKITEITNITDLMLEDKDNEENAVKRFIEWFSDLPMVAHNAKFDVSFLEMAYKKYNLGEFKNPVIDTLELSRTLDNNYARHGLSALVKRYNVPWDEESHHRGDYDAEGTALVLYKMLEKLDSRNIETMEQLSNIVDSKEMYKYGNTNHINILALNKKGLKNLFKIVSFANTTYLYKTPKIPRSVINEYREGLLIGSGCYESEVFKQASSKSEEELSNIIRFYDYVEVQPPECYSHLVETGDFANEGEVISNINKIINTTIDAGKLIVATGDVHHLTREDKIYREIIVNQKVPGGGRHPLARGGIKNIPSNHFRTTTEMLEDFSFLDEETRKLIVIDNPKKIADMAEIIEVIIETGGIPFSPKIDKSVETVTELVFTKASDMYGDPLPYNIEERISKELYGDGVYEAINAKLKREEPNLSEDEFKKKLFANLHSTLLKGFDEVKKVIKENLKITDPDITDEDLEKTLKKNLGGVIGGGFDVIYLIAQKLVKHSNDDGYIVGSRGSVGSSFVATMMGITEVNPLPAHYLCRNKDCKYSEFINEEGIPYGKDYPSGYDLKDKTCPKCGEPLGKEGQDMPFATFLGFNADKVPDIDLNFSGEYQWKAHEYTKVLFGVDNVYRAGTIGTVAEKTAYGYVRGYFEEHGIVGKRSTEIERLAKGCTGVKRTTGQHPGGIVVIPGYMDVFDFTPFQYPADDNTSLWRTTHFDYHAIDQDVLKLDILGHDDPTVLRMLQDLSGIDITTLPMDDKNIFSILTTPKALGVTEDEILCPTGTLGLPELGTRFVIQMLVETKPSTFAELVKISGLSHGTDVWAGNASELIRNNIVPFKDVIGCRDDIMVNLMNWGMKPIRAFKIMEHVRKGKATKDPETWKGMVEEMKAANVPEWYIESCHKIKYMFPKAHACAYVMSAIRIAWFKVYKPLFYYAAFFSIRVDDYDIETMIKGYNAIKTRYEDLLAKGFEVTNKESNIIDSLHVALEATARGIKFAPISLEKSDATRFVVDEEHENTLIPPFKTIDGLGVTVAKTIVEERDKQPFLSKEDLQKRGKVSKTLTDKMVEMGIVSELPDSNQLSLF</sequence>
<accession>A0A9D1KB46</accession>
<dbReference type="EC" id="2.7.7.7" evidence="13"/>
<dbReference type="CDD" id="cd06127">
    <property type="entry name" value="DEDDh"/>
    <property type="match status" value="1"/>
</dbReference>
<keyword evidence="9 13" id="KW-0269">Exonuclease</keyword>
<reference evidence="16" key="1">
    <citation type="submission" date="2020-10" db="EMBL/GenBank/DDBJ databases">
        <authorList>
            <person name="Gilroy R."/>
        </authorList>
    </citation>
    <scope>NUCLEOTIDE SEQUENCE</scope>
    <source>
        <strain evidence="16">CHK195-26880</strain>
    </source>
</reference>
<dbReference type="PANTHER" id="PTHR32294">
    <property type="entry name" value="DNA POLYMERASE III SUBUNIT ALPHA"/>
    <property type="match status" value="1"/>
</dbReference>
<evidence type="ECO:0000256" key="8">
    <source>
        <dbReference type="ARBA" id="ARBA00022801"/>
    </source>
</evidence>
<evidence type="ECO:0000256" key="3">
    <source>
        <dbReference type="ARBA" id="ARBA00022490"/>
    </source>
</evidence>
<keyword evidence="8 13" id="KW-0378">Hydrolase</keyword>
<dbReference type="SUPFAM" id="SSF53098">
    <property type="entry name" value="Ribonuclease H-like"/>
    <property type="match status" value="1"/>
</dbReference>
<dbReference type="FunFam" id="3.30.420.10:FF:000045">
    <property type="entry name" value="3'-5' exonuclease DinG"/>
    <property type="match status" value="1"/>
</dbReference>
<dbReference type="SUPFAM" id="SSF50249">
    <property type="entry name" value="Nucleic acid-binding proteins"/>
    <property type="match status" value="1"/>
</dbReference>
<dbReference type="Pfam" id="PF00929">
    <property type="entry name" value="RNase_T"/>
    <property type="match status" value="1"/>
</dbReference>
<comment type="function">
    <text evidence="11">DNA polymerase III is a complex, multichain enzyme responsible for most of the replicative synthesis in bacteria. This DNA polymerase also exhibits 3' to 5' exonuclease activity. The alpha chain is the DNA polymerase.</text>
</comment>
<keyword evidence="4 13" id="KW-0808">Transferase</keyword>
<dbReference type="HAMAP" id="MF_00356">
    <property type="entry name" value="DNApol_PolC"/>
    <property type="match status" value="1"/>
</dbReference>
<dbReference type="InterPro" id="IPR029460">
    <property type="entry name" value="DNAPol_HHH"/>
</dbReference>
<evidence type="ECO:0000256" key="4">
    <source>
        <dbReference type="ARBA" id="ARBA00022679"/>
    </source>
</evidence>
<evidence type="ECO:0000256" key="7">
    <source>
        <dbReference type="ARBA" id="ARBA00022722"/>
    </source>
</evidence>
<dbReference type="InterPro" id="IPR011708">
    <property type="entry name" value="DNA_pol3_alpha_NTPase_dom"/>
</dbReference>
<dbReference type="Gene3D" id="3.20.20.140">
    <property type="entry name" value="Metal-dependent hydrolases"/>
    <property type="match status" value="2"/>
</dbReference>
<dbReference type="Gene3D" id="3.30.420.10">
    <property type="entry name" value="Ribonuclease H-like superfamily/Ribonuclease H"/>
    <property type="match status" value="1"/>
</dbReference>
<protein>
    <recommendedName>
        <fullName evidence="13">DNA polymerase III PolC-type</fullName>
        <shortName evidence="13">PolIII</shortName>
        <ecNumber evidence="13">2.7.7.7</ecNumber>
    </recommendedName>
</protein>
<dbReference type="Gene3D" id="6.10.140.1510">
    <property type="match status" value="1"/>
</dbReference>
<dbReference type="NCBIfam" id="TIGR00573">
    <property type="entry name" value="dnaq"/>
    <property type="match status" value="1"/>
</dbReference>
<dbReference type="GO" id="GO:0005737">
    <property type="term" value="C:cytoplasm"/>
    <property type="evidence" value="ECO:0007669"/>
    <property type="project" value="UniProtKB-SubCell"/>
</dbReference>
<reference evidence="16" key="2">
    <citation type="journal article" date="2021" name="PeerJ">
        <title>Extensive microbial diversity within the chicken gut microbiome revealed by metagenomics and culture.</title>
        <authorList>
            <person name="Gilroy R."/>
            <person name="Ravi A."/>
            <person name="Getino M."/>
            <person name="Pursley I."/>
            <person name="Horton D.L."/>
            <person name="Alikhan N.F."/>
            <person name="Baker D."/>
            <person name="Gharbi K."/>
            <person name="Hall N."/>
            <person name="Watson M."/>
            <person name="Adriaenssens E.M."/>
            <person name="Foster-Nyarko E."/>
            <person name="Jarju S."/>
            <person name="Secka A."/>
            <person name="Antonio M."/>
            <person name="Oren A."/>
            <person name="Chaudhuri R.R."/>
            <person name="La Ragione R."/>
            <person name="Hildebrand F."/>
            <person name="Pallen M.J."/>
        </authorList>
    </citation>
    <scope>NUCLEOTIDE SEQUENCE</scope>
    <source>
        <strain evidence="16">CHK195-26880</strain>
    </source>
</reference>
<evidence type="ECO:0000256" key="11">
    <source>
        <dbReference type="ARBA" id="ARBA00025611"/>
    </source>
</evidence>
<evidence type="ECO:0000256" key="6">
    <source>
        <dbReference type="ARBA" id="ARBA00022705"/>
    </source>
</evidence>
<dbReference type="InterPro" id="IPR006054">
    <property type="entry name" value="DnaQ"/>
</dbReference>
<dbReference type="GO" id="GO:0006261">
    <property type="term" value="P:DNA-templated DNA replication"/>
    <property type="evidence" value="ECO:0007669"/>
    <property type="project" value="UniProtKB-UniRule"/>
</dbReference>
<evidence type="ECO:0000313" key="16">
    <source>
        <dbReference type="EMBL" id="HIT37240.1"/>
    </source>
</evidence>
<keyword evidence="3 13" id="KW-0963">Cytoplasm</keyword>
<keyword evidence="10 13" id="KW-0239">DNA-directed DNA polymerase</keyword>
<dbReference type="NCBIfam" id="NF001688">
    <property type="entry name" value="PRK00448.1"/>
    <property type="match status" value="1"/>
</dbReference>
<dbReference type="InterPro" id="IPR006308">
    <property type="entry name" value="Pol_III_a_PolC-type_gram_pos"/>
</dbReference>
<gene>
    <name evidence="13" type="primary">polC</name>
    <name evidence="16" type="ORF">IAB59_02015</name>
</gene>
<dbReference type="Pfam" id="PF01336">
    <property type="entry name" value="tRNA_anti-codon"/>
    <property type="match status" value="1"/>
</dbReference>